<dbReference type="GO" id="GO:0005815">
    <property type="term" value="C:microtubule organizing center"/>
    <property type="evidence" value="ECO:0007669"/>
    <property type="project" value="TreeGrafter"/>
</dbReference>
<dbReference type="PANTHER" id="PTHR16220:SF0">
    <property type="entry name" value="WD REPEAT-CONTAINING PROTEIN WRAP73"/>
    <property type="match status" value="1"/>
</dbReference>
<organism evidence="2 3">
    <name type="scientific">Glutinoglossum americanum</name>
    <dbReference type="NCBI Taxonomy" id="1670608"/>
    <lineage>
        <taxon>Eukaryota</taxon>
        <taxon>Fungi</taxon>
        <taxon>Dikarya</taxon>
        <taxon>Ascomycota</taxon>
        <taxon>Pezizomycotina</taxon>
        <taxon>Geoglossomycetes</taxon>
        <taxon>Geoglossales</taxon>
        <taxon>Geoglossaceae</taxon>
        <taxon>Glutinoglossum</taxon>
    </lineage>
</organism>
<dbReference type="PANTHER" id="PTHR16220">
    <property type="entry name" value="WD REPEAT PROTEIN 8-RELATED"/>
    <property type="match status" value="1"/>
</dbReference>
<dbReference type="Gene3D" id="2.130.10.10">
    <property type="entry name" value="YVTN repeat-like/Quinoprotein amine dehydrogenase"/>
    <property type="match status" value="2"/>
</dbReference>
<gene>
    <name evidence="2" type="ORF">FGG08_003604</name>
</gene>
<accession>A0A9P8L0G8</accession>
<dbReference type="SUPFAM" id="SSF69322">
    <property type="entry name" value="Tricorn protease domain 2"/>
    <property type="match status" value="1"/>
</dbReference>
<dbReference type="InterPro" id="IPR001680">
    <property type="entry name" value="WD40_rpt"/>
</dbReference>
<dbReference type="AlphaFoldDB" id="A0A9P8L0G8"/>
<sequence>METLEPIRTINVNPDFASRVSFIRWSPRIVTESPPSSSSTSSLPQKSSYFDCAATTKRRSGIDKTEEEGGSSIRILLADEDTVRVWDVSDAKWTATVQGTGGGLGKIVNIEFGRNADEVLVFSEFGVKLTVWSLVSGRSVEIRDPKFTSKGFGYRSCTSHFALLTRPAAHDIVTIHAHTTYRLVNSFSVPTTDAQGLKWSPCGRWIAIWDSASSGYKVLVYTADGHLYRVYTGGQDGNSGGLGVKSLEWSPQGDYLAVGGYDRRITLLSNFTFSPVVFLDHTSTIKLPRVPVWQEQVSISGQRGYITAAQPMCPPIVTYLPTDPNPKVGISTIAFNNPDGALIATRSDSMPTTVWIWSLKLLSPFAIIVQHSPVRSISWHPTIPDLLMIQCNNDQGVIYLWSSAWERPRIIVTPLDRSLGKHDAKWIRLDTPRSEVPPPYSDYPDTGNAEARQEARPVMMSGDYGSYFVGYVEEEGFESRQPPQKSPNGTTGKEPADYFFKNPRNAGNLDGTPSSSGSSKSPGGTTEDVDDTFQYRGRIFVQS</sequence>
<evidence type="ECO:0000313" key="2">
    <source>
        <dbReference type="EMBL" id="KAH0541972.1"/>
    </source>
</evidence>
<dbReference type="GO" id="GO:1990811">
    <property type="term" value="C:MWP complex"/>
    <property type="evidence" value="ECO:0007669"/>
    <property type="project" value="TreeGrafter"/>
</dbReference>
<dbReference type="Proteomes" id="UP000698800">
    <property type="component" value="Unassembled WGS sequence"/>
</dbReference>
<proteinExistence type="predicted"/>
<feature type="compositionally biased region" description="Polar residues" evidence="1">
    <location>
        <begin position="481"/>
        <end position="491"/>
    </location>
</feature>
<keyword evidence="3" id="KW-1185">Reference proteome</keyword>
<dbReference type="OrthoDB" id="10257284at2759"/>
<comment type="caution">
    <text evidence="2">The sequence shown here is derived from an EMBL/GenBank/DDBJ whole genome shotgun (WGS) entry which is preliminary data.</text>
</comment>
<evidence type="ECO:0000256" key="1">
    <source>
        <dbReference type="SAM" id="MobiDB-lite"/>
    </source>
</evidence>
<dbReference type="SMART" id="SM00320">
    <property type="entry name" value="WD40"/>
    <property type="match status" value="4"/>
</dbReference>
<dbReference type="Pfam" id="PF00400">
    <property type="entry name" value="WD40"/>
    <property type="match status" value="1"/>
</dbReference>
<reference evidence="2" key="1">
    <citation type="submission" date="2021-03" db="EMBL/GenBank/DDBJ databases">
        <title>Comparative genomics and phylogenomic investigation of the class Geoglossomycetes provide insights into ecological specialization and systematics.</title>
        <authorList>
            <person name="Melie T."/>
            <person name="Pirro S."/>
            <person name="Miller A.N."/>
            <person name="Quandt A."/>
        </authorList>
    </citation>
    <scope>NUCLEOTIDE SEQUENCE</scope>
    <source>
        <strain evidence="2">GBOQ0MN5Z8</strain>
    </source>
</reference>
<feature type="compositionally biased region" description="Low complexity" evidence="1">
    <location>
        <begin position="511"/>
        <end position="526"/>
    </location>
</feature>
<feature type="region of interest" description="Disordered" evidence="1">
    <location>
        <begin position="475"/>
        <end position="543"/>
    </location>
</feature>
<dbReference type="InterPro" id="IPR015943">
    <property type="entry name" value="WD40/YVTN_repeat-like_dom_sf"/>
</dbReference>
<dbReference type="EMBL" id="JAGHQL010000064">
    <property type="protein sequence ID" value="KAH0541972.1"/>
    <property type="molecule type" value="Genomic_DNA"/>
</dbReference>
<dbReference type="InterPro" id="IPR052778">
    <property type="entry name" value="Centrosome-WD_assoc"/>
</dbReference>
<dbReference type="GO" id="GO:1990810">
    <property type="term" value="P:microtubule anchoring at mitotic spindle pole body"/>
    <property type="evidence" value="ECO:0007669"/>
    <property type="project" value="TreeGrafter"/>
</dbReference>
<name>A0A9P8L0G8_9PEZI</name>
<protein>
    <submittedName>
        <fullName evidence="2">Uncharacterized protein</fullName>
    </submittedName>
</protein>
<evidence type="ECO:0000313" key="3">
    <source>
        <dbReference type="Proteomes" id="UP000698800"/>
    </source>
</evidence>